<feature type="chain" id="PRO_5016322884" evidence="1">
    <location>
        <begin position="30"/>
        <end position="66"/>
    </location>
</feature>
<reference evidence="2 3" key="1">
    <citation type="submission" date="2018-03" db="EMBL/GenBank/DDBJ databases">
        <title>Genomes of Pezizomycetes fungi and the evolution of truffles.</title>
        <authorList>
            <person name="Murat C."/>
            <person name="Payen T."/>
            <person name="Noel B."/>
            <person name="Kuo A."/>
            <person name="Martin F.M."/>
        </authorList>
    </citation>
    <scope>NUCLEOTIDE SEQUENCE [LARGE SCALE GENOMIC DNA]</scope>
    <source>
        <strain evidence="2">091103-1</strain>
    </source>
</reference>
<sequence>MRTSTHSRSGTGLLILAVLQTLGLGVVRATAPSEYPPPEPVTVILTSVDHMVETKTEHAVETLTEK</sequence>
<keyword evidence="1" id="KW-0732">Signal</keyword>
<feature type="signal peptide" evidence="1">
    <location>
        <begin position="1"/>
        <end position="29"/>
    </location>
</feature>
<dbReference type="EMBL" id="PYWC01000074">
    <property type="protein sequence ID" value="PWW73731.1"/>
    <property type="molecule type" value="Genomic_DNA"/>
</dbReference>
<organism evidence="2 3">
    <name type="scientific">Tuber magnatum</name>
    <name type="common">white Piedmont truffle</name>
    <dbReference type="NCBI Taxonomy" id="42249"/>
    <lineage>
        <taxon>Eukaryota</taxon>
        <taxon>Fungi</taxon>
        <taxon>Dikarya</taxon>
        <taxon>Ascomycota</taxon>
        <taxon>Pezizomycotina</taxon>
        <taxon>Pezizomycetes</taxon>
        <taxon>Pezizales</taxon>
        <taxon>Tuberaceae</taxon>
        <taxon>Tuber</taxon>
    </lineage>
</organism>
<feature type="non-terminal residue" evidence="2">
    <location>
        <position position="66"/>
    </location>
</feature>
<gene>
    <name evidence="2" type="ORF">C7212DRAFT_365570</name>
</gene>
<comment type="caution">
    <text evidence="2">The sequence shown here is derived from an EMBL/GenBank/DDBJ whole genome shotgun (WGS) entry which is preliminary data.</text>
</comment>
<accession>A0A317SKK0</accession>
<evidence type="ECO:0000313" key="2">
    <source>
        <dbReference type="EMBL" id="PWW73731.1"/>
    </source>
</evidence>
<evidence type="ECO:0000313" key="3">
    <source>
        <dbReference type="Proteomes" id="UP000246991"/>
    </source>
</evidence>
<name>A0A317SKK0_9PEZI</name>
<evidence type="ECO:0000256" key="1">
    <source>
        <dbReference type="SAM" id="SignalP"/>
    </source>
</evidence>
<dbReference type="AlphaFoldDB" id="A0A317SKK0"/>
<dbReference type="Proteomes" id="UP000246991">
    <property type="component" value="Unassembled WGS sequence"/>
</dbReference>
<proteinExistence type="predicted"/>
<protein>
    <submittedName>
        <fullName evidence="2">Uncharacterized protein</fullName>
    </submittedName>
</protein>
<keyword evidence="3" id="KW-1185">Reference proteome</keyword>